<organism evidence="3 4">
    <name type="scientific">Streptomyces nigrescens</name>
    <dbReference type="NCBI Taxonomy" id="1920"/>
    <lineage>
        <taxon>Bacteria</taxon>
        <taxon>Bacillati</taxon>
        <taxon>Actinomycetota</taxon>
        <taxon>Actinomycetes</taxon>
        <taxon>Kitasatosporales</taxon>
        <taxon>Streptomycetaceae</taxon>
        <taxon>Streptomyces</taxon>
    </lineage>
</organism>
<gene>
    <name evidence="3" type="ORF">HEK616_31680</name>
</gene>
<dbReference type="EMBL" id="AP026073">
    <property type="protein sequence ID" value="BDM69681.1"/>
    <property type="molecule type" value="Genomic_DNA"/>
</dbReference>
<sequence>MFRGARGGWDGGHRKLSSASSDDLMPKGDTMRTRFRIRRLRRADVTDVVALAVFAASAATVCLLVVSCL</sequence>
<evidence type="ECO:0000256" key="2">
    <source>
        <dbReference type="SAM" id="Phobius"/>
    </source>
</evidence>
<feature type="transmembrane region" description="Helical" evidence="2">
    <location>
        <begin position="45"/>
        <end position="66"/>
    </location>
</feature>
<dbReference type="Proteomes" id="UP001059597">
    <property type="component" value="Chromosome"/>
</dbReference>
<keyword evidence="2" id="KW-0812">Transmembrane</keyword>
<evidence type="ECO:0000256" key="1">
    <source>
        <dbReference type="SAM" id="MobiDB-lite"/>
    </source>
</evidence>
<reference evidence="3" key="1">
    <citation type="submission" date="2022-06" db="EMBL/GenBank/DDBJ databases">
        <title>Complete genome sequence of Streptomyces nigrescens HEK616.</title>
        <authorList>
            <person name="Asamizu S."/>
            <person name="Onaka H."/>
        </authorList>
    </citation>
    <scope>NUCLEOTIDE SEQUENCE</scope>
    <source>
        <strain evidence="3">HEK616</strain>
    </source>
</reference>
<keyword evidence="2" id="KW-1133">Transmembrane helix</keyword>
<evidence type="ECO:0000313" key="3">
    <source>
        <dbReference type="EMBL" id="BDM69681.1"/>
    </source>
</evidence>
<protein>
    <submittedName>
        <fullName evidence="3">Uncharacterized protein</fullName>
    </submittedName>
</protein>
<feature type="compositionally biased region" description="Gly residues" evidence="1">
    <location>
        <begin position="1"/>
        <end position="10"/>
    </location>
</feature>
<keyword evidence="2" id="KW-0472">Membrane</keyword>
<feature type="region of interest" description="Disordered" evidence="1">
    <location>
        <begin position="1"/>
        <end position="28"/>
    </location>
</feature>
<accession>A0ABM7ZTG6</accession>
<evidence type="ECO:0000313" key="4">
    <source>
        <dbReference type="Proteomes" id="UP001059597"/>
    </source>
</evidence>
<proteinExistence type="predicted"/>
<keyword evidence="4" id="KW-1185">Reference proteome</keyword>
<name>A0ABM7ZTG6_STRNI</name>